<organism evidence="2 3">
    <name type="scientific">Ramlibacter ginsenosidimutans</name>
    <dbReference type="NCBI Taxonomy" id="502333"/>
    <lineage>
        <taxon>Bacteria</taxon>
        <taxon>Pseudomonadati</taxon>
        <taxon>Pseudomonadota</taxon>
        <taxon>Betaproteobacteria</taxon>
        <taxon>Burkholderiales</taxon>
        <taxon>Comamonadaceae</taxon>
        <taxon>Ramlibacter</taxon>
    </lineage>
</organism>
<sequence length="315" mass="33271">MAMQWMRRAWLLAAASAVLLSACGGGNTVTSRLSPNRVIAFGDAMADVGQDGARYTVNDGSVNNWVQYVAGEYSQAIAPSSQGGLDYAWGNARVAATPDAGGVDSTPTVKQQIDQFLATHTIGSNDLVIVSAGTADVIKQVRDSLDGKQTSDQAIANLDQAGSDLADQVKRLVSAGAQHVVVSGPYDLGRSPWAIQLGSDALLHSASSQFNNRLLVSLVNYGTTVLYVDAALYFNQQTSSSSKVSNYTAPVCTRTDPGLGIGTGPGQLNSHLCSTGTLVPGADYNNFLFADLVYPTPRGHTLFGDYAFGRIRDRW</sequence>
<dbReference type="AlphaFoldDB" id="A0A934TQQ5"/>
<accession>A0A934TQQ5</accession>
<evidence type="ECO:0000313" key="2">
    <source>
        <dbReference type="EMBL" id="MBK6005817.1"/>
    </source>
</evidence>
<dbReference type="Proteomes" id="UP000630528">
    <property type="component" value="Unassembled WGS sequence"/>
</dbReference>
<keyword evidence="3" id="KW-1185">Reference proteome</keyword>
<evidence type="ECO:0000313" key="3">
    <source>
        <dbReference type="Proteomes" id="UP000630528"/>
    </source>
</evidence>
<dbReference type="GO" id="GO:0016788">
    <property type="term" value="F:hydrolase activity, acting on ester bonds"/>
    <property type="evidence" value="ECO:0007669"/>
    <property type="project" value="InterPro"/>
</dbReference>
<dbReference type="RefSeq" id="WP_201167590.1">
    <property type="nucleotide sequence ID" value="NZ_JAEPWM010000002.1"/>
</dbReference>
<proteinExistence type="predicted"/>
<dbReference type="InterPro" id="IPR036514">
    <property type="entry name" value="SGNH_hydro_sf"/>
</dbReference>
<comment type="caution">
    <text evidence="2">The sequence shown here is derived from an EMBL/GenBank/DDBJ whole genome shotgun (WGS) entry which is preliminary data.</text>
</comment>
<keyword evidence="2" id="KW-0378">Hydrolase</keyword>
<gene>
    <name evidence="2" type="ORF">JJB11_06890</name>
</gene>
<reference evidence="2" key="1">
    <citation type="journal article" date="2012" name="J. Microbiol. Biotechnol.">
        <title>Ramlibacter ginsenosidimutans sp. nov., with ginsenoside-converting activity.</title>
        <authorList>
            <person name="Wang L."/>
            <person name="An D.S."/>
            <person name="Kim S.G."/>
            <person name="Jin F.X."/>
            <person name="Kim S.C."/>
            <person name="Lee S.T."/>
            <person name="Im W.T."/>
        </authorList>
    </citation>
    <scope>NUCLEOTIDE SEQUENCE</scope>
    <source>
        <strain evidence="2">KACC 17527</strain>
    </source>
</reference>
<dbReference type="InterPro" id="IPR001087">
    <property type="entry name" value="GDSL"/>
</dbReference>
<name>A0A934TQQ5_9BURK</name>
<evidence type="ECO:0000256" key="1">
    <source>
        <dbReference type="SAM" id="SignalP"/>
    </source>
</evidence>
<keyword evidence="1" id="KW-0732">Signal</keyword>
<reference evidence="2" key="2">
    <citation type="submission" date="2021-01" db="EMBL/GenBank/DDBJ databases">
        <authorList>
            <person name="Kang M."/>
        </authorList>
    </citation>
    <scope>NUCLEOTIDE SEQUENCE</scope>
    <source>
        <strain evidence="2">KACC 17527</strain>
    </source>
</reference>
<dbReference type="Gene3D" id="3.40.50.1110">
    <property type="entry name" value="SGNH hydrolase"/>
    <property type="match status" value="1"/>
</dbReference>
<protein>
    <submittedName>
        <fullName evidence="2">SGNH/GDSL hydrolase family protein</fullName>
    </submittedName>
</protein>
<dbReference type="EMBL" id="JAEPWM010000002">
    <property type="protein sequence ID" value="MBK6005817.1"/>
    <property type="molecule type" value="Genomic_DNA"/>
</dbReference>
<dbReference type="CDD" id="cd01847">
    <property type="entry name" value="Triacylglycerol_lipase_like"/>
    <property type="match status" value="1"/>
</dbReference>
<feature type="chain" id="PRO_5038102308" evidence="1">
    <location>
        <begin position="25"/>
        <end position="315"/>
    </location>
</feature>
<dbReference type="Pfam" id="PF00657">
    <property type="entry name" value="Lipase_GDSL"/>
    <property type="match status" value="1"/>
</dbReference>
<feature type="signal peptide" evidence="1">
    <location>
        <begin position="1"/>
        <end position="24"/>
    </location>
</feature>
<dbReference type="SUPFAM" id="SSF52266">
    <property type="entry name" value="SGNH hydrolase"/>
    <property type="match status" value="1"/>
</dbReference>
<dbReference type="PROSITE" id="PS51257">
    <property type="entry name" value="PROKAR_LIPOPROTEIN"/>
    <property type="match status" value="1"/>
</dbReference>